<gene>
    <name evidence="2" type="ORF">SAMN05216267_102035</name>
</gene>
<dbReference type="RefSeq" id="WP_141726359.1">
    <property type="nucleotide sequence ID" value="NZ_FODD01000020.1"/>
</dbReference>
<accession>A0A1H8MWB6</accession>
<evidence type="ECO:0000313" key="2">
    <source>
        <dbReference type="EMBL" id="SEO21574.1"/>
    </source>
</evidence>
<feature type="chain" id="PRO_5010274769" evidence="1">
    <location>
        <begin position="42"/>
        <end position="198"/>
    </location>
</feature>
<reference evidence="2 3" key="1">
    <citation type="submission" date="2016-10" db="EMBL/GenBank/DDBJ databases">
        <authorList>
            <person name="de Groot N.N."/>
        </authorList>
    </citation>
    <scope>NUCLEOTIDE SEQUENCE [LARGE SCALE GENOMIC DNA]</scope>
    <source>
        <strain evidence="2 3">CGMCC 4.2026</strain>
    </source>
</reference>
<evidence type="ECO:0000313" key="3">
    <source>
        <dbReference type="Proteomes" id="UP000181951"/>
    </source>
</evidence>
<sequence>MSAERTAGRPGRGVPRGVRAWAGVAVVAAAMTVAVAAPAQAAGGTAGTPFKGRSEGGSLLLKDGDIVACAGVGQLQVAQSDGTIRGTGGAGTTFTTPAGTKVVTVVKGTVKVTVQGVTARVTCGSQGFPTTSAFVPSGSLKGGVDAGSGGSPAGVNTAELAGGGALVASGLLGLAALRRRRATVTVRGDVRTTVRGDV</sequence>
<keyword evidence="1" id="KW-0732">Signal</keyword>
<dbReference type="AlphaFoldDB" id="A0A1H8MWB6"/>
<feature type="signal peptide" evidence="1">
    <location>
        <begin position="1"/>
        <end position="41"/>
    </location>
</feature>
<dbReference type="STRING" id="310780.SAMN05216267_102035"/>
<name>A0A1H8MWB6_9ACTN</name>
<protein>
    <submittedName>
        <fullName evidence="2">Uncharacterized protein</fullName>
    </submittedName>
</protein>
<dbReference type="OrthoDB" id="4338938at2"/>
<dbReference type="EMBL" id="FODD01000020">
    <property type="protein sequence ID" value="SEO21574.1"/>
    <property type="molecule type" value="Genomic_DNA"/>
</dbReference>
<evidence type="ECO:0000256" key="1">
    <source>
        <dbReference type="SAM" id="SignalP"/>
    </source>
</evidence>
<proteinExistence type="predicted"/>
<keyword evidence="3" id="KW-1185">Reference proteome</keyword>
<organism evidence="2 3">
    <name type="scientific">Actinacidiphila rubida</name>
    <dbReference type="NCBI Taxonomy" id="310780"/>
    <lineage>
        <taxon>Bacteria</taxon>
        <taxon>Bacillati</taxon>
        <taxon>Actinomycetota</taxon>
        <taxon>Actinomycetes</taxon>
        <taxon>Kitasatosporales</taxon>
        <taxon>Streptomycetaceae</taxon>
        <taxon>Actinacidiphila</taxon>
    </lineage>
</organism>
<dbReference type="Proteomes" id="UP000181951">
    <property type="component" value="Unassembled WGS sequence"/>
</dbReference>